<evidence type="ECO:0000313" key="9">
    <source>
        <dbReference type="EMBL" id="OMJ73035.1"/>
    </source>
</evidence>
<evidence type="ECO:0000256" key="2">
    <source>
        <dbReference type="ARBA" id="ARBA00022448"/>
    </source>
</evidence>
<evidence type="ECO:0000256" key="4">
    <source>
        <dbReference type="ARBA" id="ARBA00022692"/>
    </source>
</evidence>
<keyword evidence="3" id="KW-1003">Cell membrane</keyword>
<dbReference type="SUPFAM" id="SSF103473">
    <property type="entry name" value="MFS general substrate transporter"/>
    <property type="match status" value="2"/>
</dbReference>
<evidence type="ECO:0000256" key="3">
    <source>
        <dbReference type="ARBA" id="ARBA00022475"/>
    </source>
</evidence>
<evidence type="ECO:0000256" key="7">
    <source>
        <dbReference type="SAM" id="Phobius"/>
    </source>
</evidence>
<dbReference type="OrthoDB" id="566532at2759"/>
<dbReference type="GO" id="GO:0005886">
    <property type="term" value="C:plasma membrane"/>
    <property type="evidence" value="ECO:0007669"/>
    <property type="project" value="UniProtKB-SubCell"/>
</dbReference>
<feature type="transmembrane region" description="Helical" evidence="7">
    <location>
        <begin position="173"/>
        <end position="193"/>
    </location>
</feature>
<comment type="caution">
    <text evidence="9">The sequence shown here is derived from an EMBL/GenBank/DDBJ whole genome shotgun (WGS) entry which is preliminary data.</text>
</comment>
<evidence type="ECO:0000256" key="1">
    <source>
        <dbReference type="ARBA" id="ARBA00004651"/>
    </source>
</evidence>
<accession>A0A1R2B8N3</accession>
<feature type="transmembrane region" description="Helical" evidence="7">
    <location>
        <begin position="83"/>
        <end position="102"/>
    </location>
</feature>
<gene>
    <name evidence="9" type="ORF">SteCoe_28362</name>
</gene>
<evidence type="ECO:0000256" key="6">
    <source>
        <dbReference type="ARBA" id="ARBA00023136"/>
    </source>
</evidence>
<name>A0A1R2B8N3_9CILI</name>
<feature type="transmembrane region" description="Helical" evidence="7">
    <location>
        <begin position="45"/>
        <end position="71"/>
    </location>
</feature>
<dbReference type="Pfam" id="PF07690">
    <property type="entry name" value="MFS_1"/>
    <property type="match status" value="1"/>
</dbReference>
<feature type="transmembrane region" description="Helical" evidence="7">
    <location>
        <begin position="136"/>
        <end position="153"/>
    </location>
</feature>
<organism evidence="9 10">
    <name type="scientific">Stentor coeruleus</name>
    <dbReference type="NCBI Taxonomy" id="5963"/>
    <lineage>
        <taxon>Eukaryota</taxon>
        <taxon>Sar</taxon>
        <taxon>Alveolata</taxon>
        <taxon>Ciliophora</taxon>
        <taxon>Postciliodesmatophora</taxon>
        <taxon>Heterotrichea</taxon>
        <taxon>Heterotrichida</taxon>
        <taxon>Stentoridae</taxon>
        <taxon>Stentor</taxon>
    </lineage>
</organism>
<keyword evidence="10" id="KW-1185">Reference proteome</keyword>
<dbReference type="PANTHER" id="PTHR23517">
    <property type="entry name" value="RESISTANCE PROTEIN MDTM, PUTATIVE-RELATED-RELATED"/>
    <property type="match status" value="1"/>
</dbReference>
<dbReference type="InterPro" id="IPR011701">
    <property type="entry name" value="MFS"/>
</dbReference>
<proteinExistence type="predicted"/>
<keyword evidence="6 7" id="KW-0472">Membrane</keyword>
<dbReference type="PROSITE" id="PS50850">
    <property type="entry name" value="MFS"/>
    <property type="match status" value="1"/>
</dbReference>
<reference evidence="9 10" key="1">
    <citation type="submission" date="2016-11" db="EMBL/GenBank/DDBJ databases">
        <title>The macronuclear genome of Stentor coeruleus: a giant cell with tiny introns.</title>
        <authorList>
            <person name="Slabodnick M."/>
            <person name="Ruby J.G."/>
            <person name="Reiff S.B."/>
            <person name="Swart E.C."/>
            <person name="Gosai S."/>
            <person name="Prabakaran S."/>
            <person name="Witkowska E."/>
            <person name="Larue G.E."/>
            <person name="Fisher S."/>
            <person name="Freeman R.M."/>
            <person name="Gunawardena J."/>
            <person name="Chu W."/>
            <person name="Stover N.A."/>
            <person name="Gregory B.D."/>
            <person name="Nowacki M."/>
            <person name="Derisi J."/>
            <person name="Roy S.W."/>
            <person name="Marshall W.F."/>
            <person name="Sood P."/>
        </authorList>
    </citation>
    <scope>NUCLEOTIDE SEQUENCE [LARGE SCALE GENOMIC DNA]</scope>
    <source>
        <strain evidence="9">WM001</strain>
    </source>
</reference>
<evidence type="ECO:0000313" key="10">
    <source>
        <dbReference type="Proteomes" id="UP000187209"/>
    </source>
</evidence>
<dbReference type="Gene3D" id="1.20.1250.20">
    <property type="entry name" value="MFS general substrate transporter like domains"/>
    <property type="match status" value="1"/>
</dbReference>
<dbReference type="Proteomes" id="UP000187209">
    <property type="component" value="Unassembled WGS sequence"/>
</dbReference>
<dbReference type="InterPro" id="IPR050171">
    <property type="entry name" value="MFS_Transporters"/>
</dbReference>
<feature type="transmembrane region" description="Helical" evidence="7">
    <location>
        <begin position="108"/>
        <end position="129"/>
    </location>
</feature>
<sequence length="469" mass="52655">MEAYVVKETTPLKENEEYDKDYTAPTNLEQFNKSFSELLNLPRDFWLLLVSKIANFTAFNLLALSAMIFVIEVHSFTDLEAGIIMVILGLSATIYSMLFGFVPDYYGVRVSLTICNVLGCIGFGLLCIFSNRYWQIGIIILFIMLSVAVSVPGTKMAVKRYTNEKTRSIGYSVYYLAYYGSGAIAGLMIDLILSIGSENMATFRIIFGISTGMLFVAALITIFLRQLDVHTRGEEEIAVRPSSSSVWEHTKSILVLKSFWRFIILTLLIILSRCVYYHIELTLPVYMYREIEDGAHFGYMIVLHELIMIIGTPSLTILVYYFNNYSLLLLGAFISGLSPLILLFGSGYFYVSMFVIVASIGESIHAPRFIEYTLGVAPKGKEGIFLAVAASPLPLGLIISGISAGFLLGEYCPDDGERQCWMMWLIIACISLVTPVAMVVLRIFLEQPLFEPQPYVSWSKEAKSERENM</sequence>
<dbReference type="EMBL" id="MPUH01000852">
    <property type="protein sequence ID" value="OMJ73035.1"/>
    <property type="molecule type" value="Genomic_DNA"/>
</dbReference>
<feature type="domain" description="Major facilitator superfamily (MFS) profile" evidence="8">
    <location>
        <begin position="44"/>
        <end position="446"/>
    </location>
</feature>
<keyword evidence="4 7" id="KW-0812">Transmembrane</keyword>
<feature type="transmembrane region" description="Helical" evidence="7">
    <location>
        <begin position="205"/>
        <end position="224"/>
    </location>
</feature>
<dbReference type="InterPro" id="IPR020846">
    <property type="entry name" value="MFS_dom"/>
</dbReference>
<dbReference type="PANTHER" id="PTHR23517:SF3">
    <property type="entry name" value="INTEGRAL MEMBRANE TRANSPORT PROTEIN"/>
    <property type="match status" value="1"/>
</dbReference>
<feature type="transmembrane region" description="Helical" evidence="7">
    <location>
        <begin position="297"/>
        <end position="322"/>
    </location>
</feature>
<evidence type="ECO:0000256" key="5">
    <source>
        <dbReference type="ARBA" id="ARBA00022989"/>
    </source>
</evidence>
<feature type="transmembrane region" description="Helical" evidence="7">
    <location>
        <begin position="384"/>
        <end position="409"/>
    </location>
</feature>
<feature type="transmembrane region" description="Helical" evidence="7">
    <location>
        <begin position="421"/>
        <end position="445"/>
    </location>
</feature>
<keyword evidence="5 7" id="KW-1133">Transmembrane helix</keyword>
<dbReference type="GO" id="GO:0022857">
    <property type="term" value="F:transmembrane transporter activity"/>
    <property type="evidence" value="ECO:0007669"/>
    <property type="project" value="InterPro"/>
</dbReference>
<dbReference type="InterPro" id="IPR036259">
    <property type="entry name" value="MFS_trans_sf"/>
</dbReference>
<protein>
    <recommendedName>
        <fullName evidence="8">Major facilitator superfamily (MFS) profile domain-containing protein</fullName>
    </recommendedName>
</protein>
<feature type="transmembrane region" description="Helical" evidence="7">
    <location>
        <begin position="259"/>
        <end position="276"/>
    </location>
</feature>
<keyword evidence="2" id="KW-0813">Transport</keyword>
<evidence type="ECO:0000259" key="8">
    <source>
        <dbReference type="PROSITE" id="PS50850"/>
    </source>
</evidence>
<comment type="subcellular location">
    <subcellularLocation>
        <location evidence="1">Cell membrane</location>
        <topology evidence="1">Multi-pass membrane protein</topology>
    </subcellularLocation>
</comment>
<feature type="transmembrane region" description="Helical" evidence="7">
    <location>
        <begin position="328"/>
        <end position="351"/>
    </location>
</feature>
<dbReference type="AlphaFoldDB" id="A0A1R2B8N3"/>